<gene>
    <name evidence="1" type="ORF">LPJ66_006793</name>
</gene>
<organism evidence="1 2">
    <name type="scientific">Kickxella alabastrina</name>
    <dbReference type="NCBI Taxonomy" id="61397"/>
    <lineage>
        <taxon>Eukaryota</taxon>
        <taxon>Fungi</taxon>
        <taxon>Fungi incertae sedis</taxon>
        <taxon>Zoopagomycota</taxon>
        <taxon>Kickxellomycotina</taxon>
        <taxon>Kickxellomycetes</taxon>
        <taxon>Kickxellales</taxon>
        <taxon>Kickxellaceae</taxon>
        <taxon>Kickxella</taxon>
    </lineage>
</organism>
<sequence>MVKLALCIKADLNNVTDLRPADSEYSWNFKIKCTSCHEVSENTVTIASGDNNQISGSRGGANLVMRCKFCKREGSASIVDGPFPYTEEDNGSMKRVLIIECRNLEPVEFEPRDGWVAKGLESTTVFDIDLTEKEWYDYDENATTDVSITEMSFDFVRA</sequence>
<protein>
    <submittedName>
        <fullName evidence="1">Uncharacterized protein</fullName>
    </submittedName>
</protein>
<comment type="caution">
    <text evidence="1">The sequence shown here is derived from an EMBL/GenBank/DDBJ whole genome shotgun (WGS) entry which is preliminary data.</text>
</comment>
<keyword evidence="2" id="KW-1185">Reference proteome</keyword>
<reference evidence="1" key="1">
    <citation type="submission" date="2022-07" db="EMBL/GenBank/DDBJ databases">
        <title>Phylogenomic reconstructions and comparative analyses of Kickxellomycotina fungi.</title>
        <authorList>
            <person name="Reynolds N.K."/>
            <person name="Stajich J.E."/>
            <person name="Barry K."/>
            <person name="Grigoriev I.V."/>
            <person name="Crous P."/>
            <person name="Smith M.E."/>
        </authorList>
    </citation>
    <scope>NUCLEOTIDE SEQUENCE</scope>
    <source>
        <strain evidence="1">Benny 63K</strain>
    </source>
</reference>
<proteinExistence type="predicted"/>
<accession>A0ACC1ID51</accession>
<evidence type="ECO:0000313" key="2">
    <source>
        <dbReference type="Proteomes" id="UP001150581"/>
    </source>
</evidence>
<name>A0ACC1ID51_9FUNG</name>
<dbReference type="EMBL" id="JANBPG010001122">
    <property type="protein sequence ID" value="KAJ1891657.1"/>
    <property type="molecule type" value="Genomic_DNA"/>
</dbReference>
<evidence type="ECO:0000313" key="1">
    <source>
        <dbReference type="EMBL" id="KAJ1891657.1"/>
    </source>
</evidence>
<dbReference type="Proteomes" id="UP001150581">
    <property type="component" value="Unassembled WGS sequence"/>
</dbReference>